<gene>
    <name evidence="2" type="ORF">B0T24DRAFT_50293</name>
</gene>
<dbReference type="SUPFAM" id="SSF52833">
    <property type="entry name" value="Thioredoxin-like"/>
    <property type="match status" value="1"/>
</dbReference>
<evidence type="ECO:0000313" key="2">
    <source>
        <dbReference type="EMBL" id="KAK3383458.1"/>
    </source>
</evidence>
<dbReference type="InterPro" id="IPR032801">
    <property type="entry name" value="PXL2A/B/C"/>
</dbReference>
<reference evidence="2" key="2">
    <citation type="submission" date="2023-06" db="EMBL/GenBank/DDBJ databases">
        <authorList>
            <consortium name="Lawrence Berkeley National Laboratory"/>
            <person name="Haridas S."/>
            <person name="Hensen N."/>
            <person name="Bonometti L."/>
            <person name="Westerberg I."/>
            <person name="Brannstrom I.O."/>
            <person name="Guillou S."/>
            <person name="Cros-Aarteil S."/>
            <person name="Calhoun S."/>
            <person name="Kuo A."/>
            <person name="Mondo S."/>
            <person name="Pangilinan J."/>
            <person name="Riley R."/>
            <person name="Labutti K."/>
            <person name="Andreopoulos B."/>
            <person name="Lipzen A."/>
            <person name="Chen C."/>
            <person name="Yanf M."/>
            <person name="Daum C."/>
            <person name="Ng V."/>
            <person name="Clum A."/>
            <person name="Steindorff A."/>
            <person name="Ohm R."/>
            <person name="Martin F."/>
            <person name="Silar P."/>
            <person name="Natvig D."/>
            <person name="Lalanne C."/>
            <person name="Gautier V."/>
            <person name="Ament-Velasquez S.L."/>
            <person name="Kruys A."/>
            <person name="Hutchinson M.I."/>
            <person name="Powell A.J."/>
            <person name="Barry K."/>
            <person name="Miller A.N."/>
            <person name="Grigoriev I.V."/>
            <person name="Debuchy R."/>
            <person name="Gladieux P."/>
            <person name="Thoren M.H."/>
            <person name="Johannesson H."/>
        </authorList>
    </citation>
    <scope>NUCLEOTIDE SEQUENCE</scope>
    <source>
        <strain evidence="2">CBS 958.72</strain>
    </source>
</reference>
<dbReference type="Pfam" id="PF13911">
    <property type="entry name" value="AhpC-TSA_2"/>
    <property type="match status" value="1"/>
</dbReference>
<evidence type="ECO:0000313" key="3">
    <source>
        <dbReference type="Proteomes" id="UP001287356"/>
    </source>
</evidence>
<sequence length="292" mass="30904">MFSKLATKVAMKKAGISSDSFNFSWPDLNAGAKSVFGDVRNSVGGGDSDKSAWPSWMSARALPLTAQAWLTPPPPPIPVADPPKVGELTPLDRDRQLTFGGGNKVLVVFLRCVGCAFARQTFLNLRALADRYTQLTCIAVSHSSSEATKQWLSLLGGARSVRIVIDEDRAIYAAWGLGTGSFWYVMNPSSQVAGFKEKGWLGAAVAGDLQRTGSQPQPQLQRRPSSGPAGASMQSDPAATTAEGPATTIGNKWQQAGAWAVDGRGKIVWGGKALRADDVMNLDAGIMALGLL</sequence>
<dbReference type="AlphaFoldDB" id="A0AAE0NKW9"/>
<comment type="caution">
    <text evidence="2">The sequence shown here is derived from an EMBL/GenBank/DDBJ whole genome shotgun (WGS) entry which is preliminary data.</text>
</comment>
<organism evidence="2 3">
    <name type="scientific">Lasiosphaeria ovina</name>
    <dbReference type="NCBI Taxonomy" id="92902"/>
    <lineage>
        <taxon>Eukaryota</taxon>
        <taxon>Fungi</taxon>
        <taxon>Dikarya</taxon>
        <taxon>Ascomycota</taxon>
        <taxon>Pezizomycotina</taxon>
        <taxon>Sordariomycetes</taxon>
        <taxon>Sordariomycetidae</taxon>
        <taxon>Sordariales</taxon>
        <taxon>Lasiosphaeriaceae</taxon>
        <taxon>Lasiosphaeria</taxon>
    </lineage>
</organism>
<name>A0AAE0NKW9_9PEZI</name>
<evidence type="ECO:0008006" key="4">
    <source>
        <dbReference type="Google" id="ProtNLM"/>
    </source>
</evidence>
<accession>A0AAE0NKW9</accession>
<proteinExistence type="predicted"/>
<dbReference type="PANTHER" id="PTHR42336">
    <property type="entry name" value="THIOREDOXIN DOMAIN-CONTAINING PROTEIN-RELATED"/>
    <property type="match status" value="1"/>
</dbReference>
<keyword evidence="3" id="KW-1185">Reference proteome</keyword>
<reference evidence="2" key="1">
    <citation type="journal article" date="2023" name="Mol. Phylogenet. Evol.">
        <title>Genome-scale phylogeny and comparative genomics of the fungal order Sordariales.</title>
        <authorList>
            <person name="Hensen N."/>
            <person name="Bonometti L."/>
            <person name="Westerberg I."/>
            <person name="Brannstrom I.O."/>
            <person name="Guillou S."/>
            <person name="Cros-Aarteil S."/>
            <person name="Calhoun S."/>
            <person name="Haridas S."/>
            <person name="Kuo A."/>
            <person name="Mondo S."/>
            <person name="Pangilinan J."/>
            <person name="Riley R."/>
            <person name="LaButti K."/>
            <person name="Andreopoulos B."/>
            <person name="Lipzen A."/>
            <person name="Chen C."/>
            <person name="Yan M."/>
            <person name="Daum C."/>
            <person name="Ng V."/>
            <person name="Clum A."/>
            <person name="Steindorff A."/>
            <person name="Ohm R.A."/>
            <person name="Martin F."/>
            <person name="Silar P."/>
            <person name="Natvig D.O."/>
            <person name="Lalanne C."/>
            <person name="Gautier V."/>
            <person name="Ament-Velasquez S.L."/>
            <person name="Kruys A."/>
            <person name="Hutchinson M.I."/>
            <person name="Powell A.J."/>
            <person name="Barry K."/>
            <person name="Miller A.N."/>
            <person name="Grigoriev I.V."/>
            <person name="Debuchy R."/>
            <person name="Gladieux P."/>
            <person name="Hiltunen Thoren M."/>
            <person name="Johannesson H."/>
        </authorList>
    </citation>
    <scope>NUCLEOTIDE SEQUENCE</scope>
    <source>
        <strain evidence="2">CBS 958.72</strain>
    </source>
</reference>
<feature type="region of interest" description="Disordered" evidence="1">
    <location>
        <begin position="210"/>
        <end position="245"/>
    </location>
</feature>
<dbReference type="EMBL" id="JAULSN010000001">
    <property type="protein sequence ID" value="KAK3383458.1"/>
    <property type="molecule type" value="Genomic_DNA"/>
</dbReference>
<protein>
    <recommendedName>
        <fullName evidence="4">Alkyl hydroperoxide reductase subunit C/ Thiol specific antioxidant domain-containing protein</fullName>
    </recommendedName>
</protein>
<evidence type="ECO:0000256" key="1">
    <source>
        <dbReference type="SAM" id="MobiDB-lite"/>
    </source>
</evidence>
<dbReference type="Proteomes" id="UP001287356">
    <property type="component" value="Unassembled WGS sequence"/>
</dbReference>
<dbReference type="PANTHER" id="PTHR42336:SF1">
    <property type="entry name" value="ALKYL HYDROPEROXIDE REDUCTASE SUBUNIT C_ THIOL SPECIFIC ANTIOXIDANT DOMAIN-CONTAINING PROTEIN"/>
    <property type="match status" value="1"/>
</dbReference>
<dbReference type="Gene3D" id="3.40.30.10">
    <property type="entry name" value="Glutaredoxin"/>
    <property type="match status" value="1"/>
</dbReference>
<dbReference type="InterPro" id="IPR036249">
    <property type="entry name" value="Thioredoxin-like_sf"/>
</dbReference>
<feature type="compositionally biased region" description="Low complexity" evidence="1">
    <location>
        <begin position="213"/>
        <end position="228"/>
    </location>
</feature>